<protein>
    <submittedName>
        <fullName evidence="1">Uncharacterized protein</fullName>
    </submittedName>
</protein>
<dbReference type="RefSeq" id="WP_204042493.1">
    <property type="nucleotide sequence ID" value="NZ_BOOA01000032.1"/>
</dbReference>
<dbReference type="EMBL" id="BOOA01000032">
    <property type="protein sequence ID" value="GIH25794.1"/>
    <property type="molecule type" value="Genomic_DNA"/>
</dbReference>
<evidence type="ECO:0000313" key="2">
    <source>
        <dbReference type="Proteomes" id="UP000640052"/>
    </source>
</evidence>
<proteinExistence type="predicted"/>
<comment type="caution">
    <text evidence="1">The sequence shown here is derived from an EMBL/GenBank/DDBJ whole genome shotgun (WGS) entry which is preliminary data.</text>
</comment>
<keyword evidence="2" id="KW-1185">Reference proteome</keyword>
<reference evidence="1" key="1">
    <citation type="submission" date="2021-01" db="EMBL/GenBank/DDBJ databases">
        <title>Whole genome shotgun sequence of Acrocarpospora phusangensis NBRC 108782.</title>
        <authorList>
            <person name="Komaki H."/>
            <person name="Tamura T."/>
        </authorList>
    </citation>
    <scope>NUCLEOTIDE SEQUENCE</scope>
    <source>
        <strain evidence="1">NBRC 108782</strain>
    </source>
</reference>
<gene>
    <name evidence="1" type="ORF">Aph01nite_41040</name>
</gene>
<name>A0A919QDN6_9ACTN</name>
<dbReference type="AlphaFoldDB" id="A0A919QDN6"/>
<dbReference type="Proteomes" id="UP000640052">
    <property type="component" value="Unassembled WGS sequence"/>
</dbReference>
<sequence length="339" mass="38143">MVFFIYRSFYEGPLSKLVRHFPDATVLDWFRRVWDDAGADDAYAWVEREFGTNVYGLHTIFESGLPAPESMPELRELLEKHLYVEQELRVDEHSVRVLTDDDEVDLAYFFVDDALVAAEPDRWAYLLHEGWELPFDGSPAGGVFVPPQPPAALTSAPPGGEGVTYAVVLTFYASGDSIGWCPPYSFPGVRLPRLAAALRASGDSLSEWPGELLVLRALVAPGEGELRPALERCNRWPIFGEEASETFGAHAQAHETALRRVEAFEPAHGRDPERTLIRQGEHVAQMSIHIDSFFGYQQWFFFDDVWASAHPDLATSLLHYGAHWDPRCSRGHGYYTDPC</sequence>
<accession>A0A919QDN6</accession>
<organism evidence="1 2">
    <name type="scientific">Acrocarpospora phusangensis</name>
    <dbReference type="NCBI Taxonomy" id="1070424"/>
    <lineage>
        <taxon>Bacteria</taxon>
        <taxon>Bacillati</taxon>
        <taxon>Actinomycetota</taxon>
        <taxon>Actinomycetes</taxon>
        <taxon>Streptosporangiales</taxon>
        <taxon>Streptosporangiaceae</taxon>
        <taxon>Acrocarpospora</taxon>
    </lineage>
</organism>
<evidence type="ECO:0000313" key="1">
    <source>
        <dbReference type="EMBL" id="GIH25794.1"/>
    </source>
</evidence>